<dbReference type="InterPro" id="IPR027417">
    <property type="entry name" value="P-loop_NTPase"/>
</dbReference>
<dbReference type="InterPro" id="IPR003593">
    <property type="entry name" value="AAA+_ATPase"/>
</dbReference>
<keyword evidence="11 13" id="KW-0066">ATP synthesis</keyword>
<dbReference type="HAMAP" id="MF_01347">
    <property type="entry name" value="ATP_synth_beta_bact"/>
    <property type="match status" value="1"/>
</dbReference>
<evidence type="ECO:0000256" key="7">
    <source>
        <dbReference type="ARBA" id="ARBA00022967"/>
    </source>
</evidence>
<evidence type="ECO:0000256" key="3">
    <source>
        <dbReference type="ARBA" id="ARBA00022475"/>
    </source>
</evidence>
<dbReference type="Gene3D" id="3.40.50.300">
    <property type="entry name" value="P-loop containing nucleotide triphosphate hydrolases"/>
    <property type="match status" value="1"/>
</dbReference>
<keyword evidence="8 13" id="KW-0406">Ion transport</keyword>
<comment type="catalytic activity">
    <reaction evidence="13">
        <text>ATP + H2O + 4 H(+)(in) = ADP + phosphate + 5 H(+)(out)</text>
        <dbReference type="Rhea" id="RHEA:57720"/>
        <dbReference type="ChEBI" id="CHEBI:15377"/>
        <dbReference type="ChEBI" id="CHEBI:15378"/>
        <dbReference type="ChEBI" id="CHEBI:30616"/>
        <dbReference type="ChEBI" id="CHEBI:43474"/>
        <dbReference type="ChEBI" id="CHEBI:456216"/>
        <dbReference type="EC" id="7.1.2.2"/>
    </reaction>
</comment>
<dbReference type="GO" id="GO:0046933">
    <property type="term" value="F:proton-transporting ATP synthase activity, rotational mechanism"/>
    <property type="evidence" value="ECO:0007669"/>
    <property type="project" value="UniProtKB-UniRule"/>
</dbReference>
<evidence type="ECO:0000256" key="11">
    <source>
        <dbReference type="ARBA" id="ARBA00023310"/>
    </source>
</evidence>
<dbReference type="GO" id="GO:0005524">
    <property type="term" value="F:ATP binding"/>
    <property type="evidence" value="ECO:0007669"/>
    <property type="project" value="UniProtKB-UniRule"/>
</dbReference>
<dbReference type="GO" id="GO:0045259">
    <property type="term" value="C:proton-transporting ATP synthase complex"/>
    <property type="evidence" value="ECO:0007669"/>
    <property type="project" value="UniProtKB-KW"/>
</dbReference>
<keyword evidence="5 13" id="KW-0375">Hydrogen ion transport</keyword>
<keyword evidence="3 13" id="KW-1003">Cell membrane</keyword>
<organism evidence="15 16">
    <name type="scientific">Luteimonas yindakuii</name>
    <dbReference type="NCBI Taxonomy" id="2565782"/>
    <lineage>
        <taxon>Bacteria</taxon>
        <taxon>Pseudomonadati</taxon>
        <taxon>Pseudomonadota</taxon>
        <taxon>Gammaproteobacteria</taxon>
        <taxon>Lysobacterales</taxon>
        <taxon>Lysobacteraceae</taxon>
        <taxon>Luteimonas</taxon>
    </lineage>
</organism>
<feature type="domain" description="AAA+ ATPase" evidence="14">
    <location>
        <begin position="140"/>
        <end position="331"/>
    </location>
</feature>
<evidence type="ECO:0000256" key="6">
    <source>
        <dbReference type="ARBA" id="ARBA00022840"/>
    </source>
</evidence>
<evidence type="ECO:0000256" key="10">
    <source>
        <dbReference type="ARBA" id="ARBA00023196"/>
    </source>
</evidence>
<dbReference type="GO" id="GO:0005886">
    <property type="term" value="C:plasma membrane"/>
    <property type="evidence" value="ECO:0007669"/>
    <property type="project" value="UniProtKB-SubCell"/>
</dbReference>
<dbReference type="SMART" id="SM00382">
    <property type="entry name" value="AAA"/>
    <property type="match status" value="1"/>
</dbReference>
<name>A0A4Z1R7J0_9GAMM</name>
<gene>
    <name evidence="13 15" type="primary">atpD</name>
    <name evidence="15" type="ORF">E4582_09175</name>
</gene>
<keyword evidence="10 13" id="KW-0139">CF(1)</keyword>
<evidence type="ECO:0000256" key="1">
    <source>
        <dbReference type="ARBA" id="ARBA00004170"/>
    </source>
</evidence>
<sequence>MSQGKIVQIIGAVVDVEFPRNEVPKVYDALKVDGTEITLEVQQQLGDGIVRAIALGSTDGLKRNLVATNTGTGIVVPVGAGTLGRIMDVLGRPIDEAGPVDATAHWEIHRAAPSYEDQSSSTELLETGIKVIDLMCPFAKGGKVGLFGGAGVGKTVNMMELINNIAKAHEGLSVFAGVGERTREGNDFYHEMKDSNVLDKVAMVYGQMNEPPGNRLRVALTGLTMAEYFRDEKDESGKGKDVLLFVDNIYRYTLAGTEVSALLGRMPSAVGYQPTLAEEMGVLQERITSTKSGSITSIQAVYVPADDLTDPSPATTFAHLDATVVLSRNIASLGIYPAVDPLDSTSRQLDPNVIGSEHYDTARRVQSTLQKYKELKDIIAILGMDELSEEDKQAVSRARKIERFFSQPFHVAEVFTGSPGKYVPLKETIRGFKGIVDGEYDHLPEQAFYMVGSIDEAVEKAKKMTEKA</sequence>
<keyword evidence="7 13" id="KW-1278">Translocase</keyword>
<evidence type="ECO:0000256" key="5">
    <source>
        <dbReference type="ARBA" id="ARBA00022781"/>
    </source>
</evidence>
<evidence type="ECO:0000313" key="15">
    <source>
        <dbReference type="EMBL" id="TKS54916.1"/>
    </source>
</evidence>
<evidence type="ECO:0000313" key="16">
    <source>
        <dbReference type="Proteomes" id="UP000298681"/>
    </source>
</evidence>
<dbReference type="EC" id="7.1.2.2" evidence="13"/>
<dbReference type="FunFam" id="1.10.1140.10:FF:000001">
    <property type="entry name" value="ATP synthase subunit beta"/>
    <property type="match status" value="1"/>
</dbReference>
<evidence type="ECO:0000256" key="13">
    <source>
        <dbReference type="HAMAP-Rule" id="MF_01347"/>
    </source>
</evidence>
<dbReference type="CDD" id="cd18115">
    <property type="entry name" value="ATP-synt_F1_beta_N"/>
    <property type="match status" value="1"/>
</dbReference>
<dbReference type="RefSeq" id="WP_134674273.1">
    <property type="nucleotide sequence ID" value="NZ_CP039383.2"/>
</dbReference>
<evidence type="ECO:0000256" key="12">
    <source>
        <dbReference type="ARBA" id="ARBA00024342"/>
    </source>
</evidence>
<dbReference type="InterPro" id="IPR036121">
    <property type="entry name" value="ATPase_F1/V1/A1_a/bsu_N_sf"/>
</dbReference>
<dbReference type="PROSITE" id="PS00152">
    <property type="entry name" value="ATPASE_ALPHA_BETA"/>
    <property type="match status" value="1"/>
</dbReference>
<keyword evidence="16" id="KW-1185">Reference proteome</keyword>
<dbReference type="InterPro" id="IPR055190">
    <property type="entry name" value="ATP-synt_VA_C"/>
</dbReference>
<dbReference type="InterPro" id="IPR020003">
    <property type="entry name" value="ATPase_a/bsu_AS"/>
</dbReference>
<feature type="binding site" evidence="13">
    <location>
        <begin position="148"/>
        <end position="155"/>
    </location>
    <ligand>
        <name>ATP</name>
        <dbReference type="ChEBI" id="CHEBI:30616"/>
    </ligand>
</feature>
<dbReference type="InterPro" id="IPR005722">
    <property type="entry name" value="ATP_synth_F1_bsu"/>
</dbReference>
<proteinExistence type="inferred from homology"/>
<dbReference type="AlphaFoldDB" id="A0A4Z1R7J0"/>
<evidence type="ECO:0000256" key="4">
    <source>
        <dbReference type="ARBA" id="ARBA00022741"/>
    </source>
</evidence>
<keyword evidence="4 13" id="KW-0547">Nucleotide-binding</keyword>
<dbReference type="FunFam" id="3.40.50.300:FF:000004">
    <property type="entry name" value="ATP synthase subunit beta"/>
    <property type="match status" value="1"/>
</dbReference>
<dbReference type="CDD" id="cd18110">
    <property type="entry name" value="ATP-synt_F1_beta_C"/>
    <property type="match status" value="1"/>
</dbReference>
<dbReference type="Pfam" id="PF00006">
    <property type="entry name" value="ATP-synt_ab"/>
    <property type="match status" value="1"/>
</dbReference>
<reference evidence="15 16" key="1">
    <citation type="submission" date="2019-01" db="EMBL/GenBank/DDBJ databases">
        <authorList>
            <person name="Zhang S."/>
        </authorList>
    </citation>
    <scope>NUCLEOTIDE SEQUENCE [LARGE SCALE GENOMIC DNA]</scope>
    <source>
        <strain evidence="15 16">1626</strain>
    </source>
</reference>
<dbReference type="Pfam" id="PF02874">
    <property type="entry name" value="ATP-synt_ab_N"/>
    <property type="match status" value="1"/>
</dbReference>
<dbReference type="SUPFAM" id="SSF50615">
    <property type="entry name" value="N-terminal domain of alpha and beta subunits of F1 ATP synthase"/>
    <property type="match status" value="1"/>
</dbReference>
<dbReference type="InterPro" id="IPR050053">
    <property type="entry name" value="ATPase_alpha/beta_chains"/>
</dbReference>
<dbReference type="PANTHER" id="PTHR15184">
    <property type="entry name" value="ATP SYNTHASE"/>
    <property type="match status" value="1"/>
</dbReference>
<dbReference type="SUPFAM" id="SSF47917">
    <property type="entry name" value="C-terminal domain of alpha and beta subunits of F1 ATP synthase"/>
    <property type="match status" value="1"/>
</dbReference>
<dbReference type="InterPro" id="IPR004100">
    <property type="entry name" value="ATPase_F1/V1/A1_a/bsu_N"/>
</dbReference>
<dbReference type="InterPro" id="IPR000194">
    <property type="entry name" value="ATPase_F1/V1/A1_a/bsu_nucl-bd"/>
</dbReference>
<dbReference type="OrthoDB" id="9801639at2"/>
<keyword evidence="2 13" id="KW-0813">Transport</keyword>
<dbReference type="EMBL" id="SPUH01000001">
    <property type="protein sequence ID" value="TKS54916.1"/>
    <property type="molecule type" value="Genomic_DNA"/>
</dbReference>
<accession>A0A4Z1R7J0</accession>
<dbReference type="InterPro" id="IPR024034">
    <property type="entry name" value="ATPase_F1/V1_b/a_C"/>
</dbReference>
<keyword evidence="6 13" id="KW-0067">ATP-binding</keyword>
<evidence type="ECO:0000259" key="14">
    <source>
        <dbReference type="SMART" id="SM00382"/>
    </source>
</evidence>
<evidence type="ECO:0000256" key="2">
    <source>
        <dbReference type="ARBA" id="ARBA00022448"/>
    </source>
</evidence>
<comment type="similarity">
    <text evidence="12">Belongs to the ATPase alpha/beta chains family. T3SS ATPase subfamily.</text>
</comment>
<comment type="caution">
    <text evidence="15">The sequence shown here is derived from an EMBL/GenBank/DDBJ whole genome shotgun (WGS) entry which is preliminary data.</text>
</comment>
<dbReference type="Pfam" id="PF22919">
    <property type="entry name" value="ATP-synt_VA_C"/>
    <property type="match status" value="1"/>
</dbReference>
<protein>
    <recommendedName>
        <fullName evidence="13">ATP synthase subunit beta</fullName>
        <ecNumber evidence="13">7.1.2.2</ecNumber>
    </recommendedName>
    <alternativeName>
        <fullName evidence="13">ATP synthase F1 sector subunit beta</fullName>
    </alternativeName>
    <alternativeName>
        <fullName evidence="13">F-ATPase subunit beta</fullName>
    </alternativeName>
</protein>
<dbReference type="CDD" id="cd01133">
    <property type="entry name" value="F1-ATPase_beta_CD"/>
    <property type="match status" value="1"/>
</dbReference>
<comment type="subcellular location">
    <subcellularLocation>
        <location evidence="13">Cell membrane</location>
        <topology evidence="13">Peripheral membrane protein</topology>
    </subcellularLocation>
    <subcellularLocation>
        <location evidence="1">Membrane</location>
        <topology evidence="1">Peripheral membrane protein</topology>
    </subcellularLocation>
</comment>
<dbReference type="Gene3D" id="2.40.10.170">
    <property type="match status" value="1"/>
</dbReference>
<dbReference type="Proteomes" id="UP000298681">
    <property type="component" value="Unassembled WGS sequence"/>
</dbReference>
<dbReference type="SUPFAM" id="SSF52540">
    <property type="entry name" value="P-loop containing nucleoside triphosphate hydrolases"/>
    <property type="match status" value="1"/>
</dbReference>
<comment type="function">
    <text evidence="13">Produces ATP from ADP in the presence of a proton gradient across the membrane. The catalytic sites are hosted primarily by the beta subunits.</text>
</comment>
<dbReference type="PANTHER" id="PTHR15184:SF71">
    <property type="entry name" value="ATP SYNTHASE SUBUNIT BETA, MITOCHONDRIAL"/>
    <property type="match status" value="1"/>
</dbReference>
<evidence type="ECO:0000256" key="9">
    <source>
        <dbReference type="ARBA" id="ARBA00023136"/>
    </source>
</evidence>
<evidence type="ECO:0000256" key="8">
    <source>
        <dbReference type="ARBA" id="ARBA00023065"/>
    </source>
</evidence>
<dbReference type="Gene3D" id="1.10.1140.10">
    <property type="entry name" value="Bovine Mitochondrial F1-atpase, Atp Synthase Beta Chain, Chain D, domain 3"/>
    <property type="match status" value="1"/>
</dbReference>
<keyword evidence="9 13" id="KW-0472">Membrane</keyword>
<dbReference type="NCBIfam" id="TIGR01039">
    <property type="entry name" value="atpD"/>
    <property type="match status" value="1"/>
</dbReference>